<feature type="binding site" evidence="6">
    <location>
        <position position="200"/>
    </location>
    <ligand>
        <name>AMP</name>
        <dbReference type="ChEBI" id="CHEBI:456215"/>
    </ligand>
</feature>
<comment type="similarity">
    <text evidence="6">Belongs to the adenylate kinase family. AK2 subfamily.</text>
</comment>
<dbReference type="InterPro" id="IPR028587">
    <property type="entry name" value="AK2"/>
</dbReference>
<comment type="domain">
    <text evidence="6">Consists of three domains, a large central CORE domain and two small peripheral domains, NMPbind and LID, which undergo movements during catalysis. The LID domain closes over the site of phosphoryl transfer upon ATP binding. Assembling and dissambling the active center during each catalytic cycle provides an effective means to prevent ATP hydrolysis.</text>
</comment>
<dbReference type="GO" id="GO:0005758">
    <property type="term" value="C:mitochondrial intermembrane space"/>
    <property type="evidence" value="ECO:0007669"/>
    <property type="project" value="UniProtKB-SubCell"/>
</dbReference>
<dbReference type="PRINTS" id="PR00094">
    <property type="entry name" value="ADENYLTKNASE"/>
</dbReference>
<feature type="binding site" evidence="6">
    <location>
        <begin position="39"/>
        <end position="44"/>
    </location>
    <ligand>
        <name>ATP</name>
        <dbReference type="ChEBI" id="CHEBI:30616"/>
    </ligand>
</feature>
<evidence type="ECO:0000256" key="1">
    <source>
        <dbReference type="ARBA" id="ARBA00022679"/>
    </source>
</evidence>
<dbReference type="FunFam" id="3.40.50.300:FF:000106">
    <property type="entry name" value="Adenylate kinase mitochondrial"/>
    <property type="match status" value="1"/>
</dbReference>
<evidence type="ECO:0000256" key="5">
    <source>
        <dbReference type="ARBA" id="ARBA00023128"/>
    </source>
</evidence>
<dbReference type="Proteomes" id="UP001176961">
    <property type="component" value="Unassembled WGS sequence"/>
</dbReference>
<evidence type="ECO:0000256" key="4">
    <source>
        <dbReference type="ARBA" id="ARBA00022840"/>
    </source>
</evidence>
<comment type="subcellular location">
    <subcellularLocation>
        <location evidence="6">Cytoplasm</location>
        <location evidence="6">Cytosol</location>
    </subcellularLocation>
    <subcellularLocation>
        <location evidence="6">Mitochondrion intermembrane space</location>
    </subcellularLocation>
    <text evidence="6">Predominantly mitochondrial.</text>
</comment>
<evidence type="ECO:0000313" key="9">
    <source>
        <dbReference type="Proteomes" id="UP001176961"/>
    </source>
</evidence>
<dbReference type="GO" id="GO:0005829">
    <property type="term" value="C:cytosol"/>
    <property type="evidence" value="ECO:0007669"/>
    <property type="project" value="UniProtKB-SubCell"/>
</dbReference>
<feature type="region of interest" description="LID" evidence="6">
    <location>
        <begin position="155"/>
        <end position="192"/>
    </location>
</feature>
<dbReference type="PROSITE" id="PS00113">
    <property type="entry name" value="ADENYLATE_KINASE"/>
    <property type="match status" value="1"/>
</dbReference>
<keyword evidence="4 6" id="KW-0067">ATP-binding</keyword>
<comment type="function">
    <text evidence="6">Catalyzes the reversible transfer of the terminal phosphate group between ATP and AMP. Plays an important role in cellular energy homeostasis and in adenine nucleotide metabolism. Adenylate kinase activity is critical for regulation of the phosphate utilization and the AMP de novo biosynthesis pathways.</text>
</comment>
<dbReference type="PANTHER" id="PTHR23359">
    <property type="entry name" value="NUCLEOTIDE KINASE"/>
    <property type="match status" value="1"/>
</dbReference>
<dbReference type="HAMAP" id="MF_00235">
    <property type="entry name" value="Adenylate_kinase_Adk"/>
    <property type="match status" value="1"/>
</dbReference>
<dbReference type="GO" id="GO:0004017">
    <property type="term" value="F:AMP kinase activity"/>
    <property type="evidence" value="ECO:0007669"/>
    <property type="project" value="UniProtKB-UniRule"/>
</dbReference>
<dbReference type="Pfam" id="PF00406">
    <property type="entry name" value="ADK"/>
    <property type="match status" value="1"/>
</dbReference>
<dbReference type="HAMAP" id="MF_03168">
    <property type="entry name" value="Adenylate_kinase_AK2"/>
    <property type="match status" value="1"/>
</dbReference>
<dbReference type="NCBIfam" id="TIGR01351">
    <property type="entry name" value="adk"/>
    <property type="match status" value="1"/>
</dbReference>
<protein>
    <recommendedName>
        <fullName evidence="6">Adenylate kinase</fullName>
        <ecNumber evidence="6">2.7.4.3</ecNumber>
    </recommendedName>
    <alternativeName>
        <fullName evidence="6">ATP-AMP transphosphorylase</fullName>
    </alternativeName>
    <alternativeName>
        <fullName evidence="6">ATP:AMP phosphotransferase</fullName>
    </alternativeName>
    <alternativeName>
        <fullName evidence="6">Adenylate kinase cytosolic and mitochondrial</fullName>
    </alternativeName>
    <alternativeName>
        <fullName evidence="6">Adenylate monophosphate kinase</fullName>
    </alternativeName>
</protein>
<dbReference type="GO" id="GO:0005524">
    <property type="term" value="F:ATP binding"/>
    <property type="evidence" value="ECO:0007669"/>
    <property type="project" value="UniProtKB-KW"/>
</dbReference>
<dbReference type="EC" id="2.7.4.3" evidence="6"/>
<dbReference type="GO" id="GO:0046033">
    <property type="term" value="P:AMP metabolic process"/>
    <property type="evidence" value="ECO:0007669"/>
    <property type="project" value="UniProtKB-UniRule"/>
</dbReference>
<evidence type="ECO:0000256" key="3">
    <source>
        <dbReference type="ARBA" id="ARBA00022777"/>
    </source>
</evidence>
<feature type="binding site" evidence="6">
    <location>
        <begin position="86"/>
        <end position="88"/>
    </location>
    <ligand>
        <name>AMP</name>
        <dbReference type="ChEBI" id="CHEBI:456215"/>
    </ligand>
</feature>
<organism evidence="8 9">
    <name type="scientific">Cylicocyclus nassatus</name>
    <name type="common">Nematode worm</name>
    <dbReference type="NCBI Taxonomy" id="53992"/>
    <lineage>
        <taxon>Eukaryota</taxon>
        <taxon>Metazoa</taxon>
        <taxon>Ecdysozoa</taxon>
        <taxon>Nematoda</taxon>
        <taxon>Chromadorea</taxon>
        <taxon>Rhabditida</taxon>
        <taxon>Rhabditina</taxon>
        <taxon>Rhabditomorpha</taxon>
        <taxon>Strongyloidea</taxon>
        <taxon>Strongylidae</taxon>
        <taxon>Cylicocyclus</taxon>
    </lineage>
</organism>
<dbReference type="InterPro" id="IPR000850">
    <property type="entry name" value="Adenylat/UMP-CMP_kin"/>
</dbReference>
<keyword evidence="2 6" id="KW-0547">Nucleotide-binding</keyword>
<feature type="binding site" evidence="6">
    <location>
        <begin position="165"/>
        <end position="166"/>
    </location>
    <ligand>
        <name>ATP</name>
        <dbReference type="ChEBI" id="CHEBI:30616"/>
    </ligand>
</feature>
<sequence length="254" mass="28230">MMAQAPQPKIEPEEVIRATRGPTEIIGGGIRTVLLGPPGSGKGTQAPMLAEKYESCHLSTGDLLRAEMSSGSALGRKIKSYVDEGKLVSDDMVCELVDVNLNKPECQKGFILDGFPRTVVQAEKLDELLQKRNEPLDAVVEFSIDDSLLERRITGRLFHLKSGRSYHEDFNPPKEPMKDDITGEPLVRRSDDNVEALRKRLAVYHSMTTPLIGYYQKRGIHTSVDASKSMDAVSLKLDQIFAKMTVKREKAAYV</sequence>
<evidence type="ECO:0000259" key="7">
    <source>
        <dbReference type="Pfam" id="PF05191"/>
    </source>
</evidence>
<comment type="subunit">
    <text evidence="6">Monomer.</text>
</comment>
<dbReference type="Pfam" id="PF05191">
    <property type="entry name" value="ADK_lid"/>
    <property type="match status" value="1"/>
</dbReference>
<reference evidence="8" key="1">
    <citation type="submission" date="2023-07" db="EMBL/GenBank/DDBJ databases">
        <authorList>
            <consortium name="CYATHOMIX"/>
        </authorList>
    </citation>
    <scope>NUCLEOTIDE SEQUENCE</scope>
    <source>
        <strain evidence="8">N/A</strain>
    </source>
</reference>
<dbReference type="InterPro" id="IPR007862">
    <property type="entry name" value="Adenylate_kinase_lid-dom"/>
</dbReference>
<feature type="region of interest" description="NMPbind" evidence="6">
    <location>
        <begin position="59"/>
        <end position="88"/>
    </location>
</feature>
<dbReference type="InterPro" id="IPR033690">
    <property type="entry name" value="Adenylat_kinase_CS"/>
</dbReference>
<comment type="caution">
    <text evidence="8">The sequence shown here is derived from an EMBL/GenBank/DDBJ whole genome shotgun (WGS) entry which is preliminary data.</text>
</comment>
<dbReference type="GO" id="GO:0046034">
    <property type="term" value="P:ATP metabolic process"/>
    <property type="evidence" value="ECO:0007669"/>
    <property type="project" value="UniProtKB-UniRule"/>
</dbReference>
<keyword evidence="3 6" id="KW-0418">Kinase</keyword>
<dbReference type="GO" id="GO:0006172">
    <property type="term" value="P:ADP biosynthetic process"/>
    <property type="evidence" value="ECO:0007669"/>
    <property type="project" value="UniProtKB-UniRule"/>
</dbReference>
<keyword evidence="9" id="KW-1185">Reference proteome</keyword>
<keyword evidence="5 6" id="KW-0496">Mitochondrion</keyword>
<dbReference type="NCBIfam" id="NF001381">
    <property type="entry name" value="PRK00279.1-3"/>
    <property type="match status" value="1"/>
</dbReference>
<feature type="binding site" evidence="6">
    <location>
        <position position="65"/>
    </location>
    <ligand>
        <name>AMP</name>
        <dbReference type="ChEBI" id="CHEBI:456215"/>
    </ligand>
</feature>
<dbReference type="AlphaFoldDB" id="A0AA36GQA6"/>
<feature type="binding site" evidence="6">
    <location>
        <position position="121"/>
    </location>
    <ligand>
        <name>AMP</name>
        <dbReference type="ChEBI" id="CHEBI:456215"/>
    </ligand>
</feature>
<feature type="binding site" evidence="6">
    <location>
        <position position="189"/>
    </location>
    <ligand>
        <name>AMP</name>
        <dbReference type="ChEBI" id="CHEBI:456215"/>
    </ligand>
</feature>
<keyword evidence="6" id="KW-0963">Cytoplasm</keyword>
<dbReference type="Gene3D" id="3.40.50.300">
    <property type="entry name" value="P-loop containing nucleotide triphosphate hydrolases"/>
    <property type="match status" value="1"/>
</dbReference>
<dbReference type="CDD" id="cd01428">
    <property type="entry name" value="ADK"/>
    <property type="match status" value="1"/>
</dbReference>
<proteinExistence type="inferred from homology"/>
<name>A0AA36GQA6_CYLNA</name>
<feature type="binding site" evidence="6">
    <location>
        <position position="156"/>
    </location>
    <ligand>
        <name>ATP</name>
        <dbReference type="ChEBI" id="CHEBI:30616"/>
    </ligand>
</feature>
<evidence type="ECO:0000313" key="8">
    <source>
        <dbReference type="EMBL" id="CAJ0596350.1"/>
    </source>
</evidence>
<dbReference type="SUPFAM" id="SSF52540">
    <property type="entry name" value="P-loop containing nucleoside triphosphate hydrolases"/>
    <property type="match status" value="1"/>
</dbReference>
<feature type="binding site" evidence="6">
    <location>
        <position position="60"/>
    </location>
    <ligand>
        <name>AMP</name>
        <dbReference type="ChEBI" id="CHEBI:456215"/>
    </ligand>
</feature>
<comment type="catalytic activity">
    <reaction evidence="6">
        <text>AMP + ATP = 2 ADP</text>
        <dbReference type="Rhea" id="RHEA:12973"/>
        <dbReference type="ChEBI" id="CHEBI:30616"/>
        <dbReference type="ChEBI" id="CHEBI:456215"/>
        <dbReference type="ChEBI" id="CHEBI:456216"/>
        <dbReference type="EC" id="2.7.4.3"/>
    </reaction>
</comment>
<feature type="binding site" evidence="6">
    <location>
        <position position="228"/>
    </location>
    <ligand>
        <name>ATP</name>
        <dbReference type="ChEBI" id="CHEBI:30616"/>
    </ligand>
</feature>
<evidence type="ECO:0000256" key="2">
    <source>
        <dbReference type="ARBA" id="ARBA00022741"/>
    </source>
</evidence>
<evidence type="ECO:0000256" key="6">
    <source>
        <dbReference type="HAMAP-Rule" id="MF_03168"/>
    </source>
</evidence>
<dbReference type="InterPro" id="IPR027417">
    <property type="entry name" value="P-loop_NTPase"/>
</dbReference>
<accession>A0AA36GQA6</accession>
<gene>
    <name evidence="8" type="ORF">CYNAS_LOCUS8333</name>
</gene>
<feature type="binding site" evidence="6">
    <location>
        <begin position="114"/>
        <end position="117"/>
    </location>
    <ligand>
        <name>AMP</name>
        <dbReference type="ChEBI" id="CHEBI:456215"/>
    </ligand>
</feature>
<keyword evidence="1 6" id="KW-0808">Transferase</keyword>
<dbReference type="EMBL" id="CATQJL010000112">
    <property type="protein sequence ID" value="CAJ0596350.1"/>
    <property type="molecule type" value="Genomic_DNA"/>
</dbReference>
<feature type="domain" description="Adenylate kinase active site lid" evidence="7">
    <location>
        <begin position="156"/>
        <end position="191"/>
    </location>
</feature>
<dbReference type="InterPro" id="IPR006259">
    <property type="entry name" value="Adenyl_kin_sub"/>
</dbReference>